<keyword evidence="4" id="KW-1185">Reference proteome</keyword>
<name>A0A226DJX2_FOLCA</name>
<keyword evidence="1" id="KW-0233">DNA recombination</keyword>
<dbReference type="GO" id="GO:0006281">
    <property type="term" value="P:DNA repair"/>
    <property type="evidence" value="ECO:0007669"/>
    <property type="project" value="UniProtKB-KW"/>
</dbReference>
<proteinExistence type="inferred from homology"/>
<sequence length="294" mass="33859">MSDSMLERRSLQYDKSAGLGEFHLPLQFYSSFIKKQLREKAMKIQTMVLDEVSMIGMELFSFIDKRLRFLRKNNAHFGGIQAVIITENCRQVQDDEFNDVLWALRTRNIKPSHIDFLKSRFEGRVSETERQNFRLSPRIFPTRALVKAYNNYSLIQQGKPVLKIVPVVFPKNARLGLTNGSEGIFYKALYRKNYKSTSLPVVVLIYFPHYKGPCVYARNSTLPLVPIAPTTNSEFRKSADFLLANDLTLERLTTNLGFKNQHTQLLTEMDAINCGENMIHHDSAGDELIFPLEL</sequence>
<dbReference type="GO" id="GO:0000723">
    <property type="term" value="P:telomere maintenance"/>
    <property type="evidence" value="ECO:0007669"/>
    <property type="project" value="InterPro"/>
</dbReference>
<keyword evidence="1" id="KW-0227">DNA damage</keyword>
<evidence type="ECO:0000259" key="2">
    <source>
        <dbReference type="Pfam" id="PF05970"/>
    </source>
</evidence>
<keyword evidence="1 3" id="KW-0347">Helicase</keyword>
<comment type="similarity">
    <text evidence="1">Belongs to the helicase family.</text>
</comment>
<evidence type="ECO:0000313" key="4">
    <source>
        <dbReference type="Proteomes" id="UP000198287"/>
    </source>
</evidence>
<dbReference type="Pfam" id="PF05970">
    <property type="entry name" value="PIF1"/>
    <property type="match status" value="1"/>
</dbReference>
<dbReference type="InterPro" id="IPR010285">
    <property type="entry name" value="DNA_helicase_pif1-like_DEAD"/>
</dbReference>
<dbReference type="Proteomes" id="UP000198287">
    <property type="component" value="Unassembled WGS sequence"/>
</dbReference>
<gene>
    <name evidence="3" type="ORF">Fcan01_19805</name>
</gene>
<dbReference type="GO" id="GO:0043139">
    <property type="term" value="F:5'-3' DNA helicase activity"/>
    <property type="evidence" value="ECO:0007669"/>
    <property type="project" value="UniProtKB-EC"/>
</dbReference>
<evidence type="ECO:0000256" key="1">
    <source>
        <dbReference type="RuleBase" id="RU363044"/>
    </source>
</evidence>
<dbReference type="GO" id="GO:0005524">
    <property type="term" value="F:ATP binding"/>
    <property type="evidence" value="ECO:0007669"/>
    <property type="project" value="UniProtKB-KW"/>
</dbReference>
<dbReference type="GO" id="GO:0016787">
    <property type="term" value="F:hydrolase activity"/>
    <property type="evidence" value="ECO:0007669"/>
    <property type="project" value="UniProtKB-KW"/>
</dbReference>
<comment type="caution">
    <text evidence="3">The sequence shown here is derived from an EMBL/GenBank/DDBJ whole genome shotgun (WGS) entry which is preliminary data.</text>
</comment>
<protein>
    <recommendedName>
        <fullName evidence="1">ATP-dependent DNA helicase</fullName>
        <ecNumber evidence="1">5.6.2.3</ecNumber>
    </recommendedName>
</protein>
<dbReference type="EC" id="5.6.2.3" evidence="1"/>
<keyword evidence="1" id="KW-0547">Nucleotide-binding</keyword>
<keyword evidence="1" id="KW-0378">Hydrolase</keyword>
<evidence type="ECO:0000313" key="3">
    <source>
        <dbReference type="EMBL" id="OXA44901.1"/>
    </source>
</evidence>
<reference evidence="3 4" key="1">
    <citation type="submission" date="2015-12" db="EMBL/GenBank/DDBJ databases">
        <title>The genome of Folsomia candida.</title>
        <authorList>
            <person name="Faddeeva A."/>
            <person name="Derks M.F."/>
            <person name="Anvar Y."/>
            <person name="Smit S."/>
            <person name="Van Straalen N."/>
            <person name="Roelofs D."/>
        </authorList>
    </citation>
    <scope>NUCLEOTIDE SEQUENCE [LARGE SCALE GENOMIC DNA]</scope>
    <source>
        <strain evidence="3 4">VU population</strain>
        <tissue evidence="3">Whole body</tissue>
    </source>
</reference>
<keyword evidence="1" id="KW-0067">ATP-binding</keyword>
<dbReference type="AlphaFoldDB" id="A0A226DJX2"/>
<dbReference type="GO" id="GO:0006310">
    <property type="term" value="P:DNA recombination"/>
    <property type="evidence" value="ECO:0007669"/>
    <property type="project" value="UniProtKB-KW"/>
</dbReference>
<accession>A0A226DJX2</accession>
<comment type="cofactor">
    <cofactor evidence="1">
        <name>Mg(2+)</name>
        <dbReference type="ChEBI" id="CHEBI:18420"/>
    </cofactor>
</comment>
<comment type="catalytic activity">
    <reaction evidence="1">
        <text>ATP + H2O = ADP + phosphate + H(+)</text>
        <dbReference type="Rhea" id="RHEA:13065"/>
        <dbReference type="ChEBI" id="CHEBI:15377"/>
        <dbReference type="ChEBI" id="CHEBI:15378"/>
        <dbReference type="ChEBI" id="CHEBI:30616"/>
        <dbReference type="ChEBI" id="CHEBI:43474"/>
        <dbReference type="ChEBI" id="CHEBI:456216"/>
        <dbReference type="EC" id="5.6.2.3"/>
    </reaction>
</comment>
<dbReference type="EMBL" id="LNIX01000018">
    <property type="protein sequence ID" value="OXA44901.1"/>
    <property type="molecule type" value="Genomic_DNA"/>
</dbReference>
<feature type="domain" description="DNA helicase Pif1-like DEAD-box helicase" evidence="2">
    <location>
        <begin position="35"/>
        <end position="92"/>
    </location>
</feature>
<keyword evidence="1" id="KW-0234">DNA repair</keyword>
<organism evidence="3 4">
    <name type="scientific">Folsomia candida</name>
    <name type="common">Springtail</name>
    <dbReference type="NCBI Taxonomy" id="158441"/>
    <lineage>
        <taxon>Eukaryota</taxon>
        <taxon>Metazoa</taxon>
        <taxon>Ecdysozoa</taxon>
        <taxon>Arthropoda</taxon>
        <taxon>Hexapoda</taxon>
        <taxon>Collembola</taxon>
        <taxon>Entomobryomorpha</taxon>
        <taxon>Isotomoidea</taxon>
        <taxon>Isotomidae</taxon>
        <taxon>Proisotominae</taxon>
        <taxon>Folsomia</taxon>
    </lineage>
</organism>